<proteinExistence type="predicted"/>
<dbReference type="InterPro" id="IPR039989">
    <property type="entry name" value="NUDT9"/>
</dbReference>
<comment type="caution">
    <text evidence="3">The sequence shown here is derived from an EMBL/GenBank/DDBJ whole genome shotgun (WGS) entry which is preliminary data.</text>
</comment>
<keyword evidence="4" id="KW-1185">Reference proteome</keyword>
<protein>
    <recommendedName>
        <fullName evidence="2">Nudix hydrolase domain-containing protein</fullName>
    </recommendedName>
</protein>
<dbReference type="Pfam" id="PF25969">
    <property type="entry name" value="NUDT9_N"/>
    <property type="match status" value="1"/>
</dbReference>
<evidence type="ECO:0000256" key="1">
    <source>
        <dbReference type="SAM" id="MobiDB-lite"/>
    </source>
</evidence>
<evidence type="ECO:0000259" key="2">
    <source>
        <dbReference type="PROSITE" id="PS51462"/>
    </source>
</evidence>
<dbReference type="SUPFAM" id="SSF55811">
    <property type="entry name" value="Nudix"/>
    <property type="match status" value="1"/>
</dbReference>
<dbReference type="Gene3D" id="3.90.79.10">
    <property type="entry name" value="Nucleoside Triphosphate Pyrophosphohydrolase"/>
    <property type="match status" value="1"/>
</dbReference>
<dbReference type="CDD" id="cd03670">
    <property type="entry name" value="NUDIX_ADPRase_Nudt9"/>
    <property type="match status" value="1"/>
</dbReference>
<feature type="region of interest" description="Disordered" evidence="1">
    <location>
        <begin position="1"/>
        <end position="24"/>
    </location>
</feature>
<reference evidence="3" key="1">
    <citation type="submission" date="2023-07" db="EMBL/GenBank/DDBJ databases">
        <authorList>
            <person name="Stuckert A."/>
        </authorList>
    </citation>
    <scope>NUCLEOTIDE SEQUENCE</scope>
</reference>
<accession>A0ABN9M1R3</accession>
<evidence type="ECO:0000313" key="4">
    <source>
        <dbReference type="Proteomes" id="UP001176940"/>
    </source>
</evidence>
<dbReference type="PROSITE" id="PS51462">
    <property type="entry name" value="NUDIX"/>
    <property type="match status" value="1"/>
</dbReference>
<evidence type="ECO:0000313" key="3">
    <source>
        <dbReference type="EMBL" id="CAJ0956699.1"/>
    </source>
</evidence>
<dbReference type="Proteomes" id="UP001176940">
    <property type="component" value="Unassembled WGS sequence"/>
</dbReference>
<dbReference type="PANTHER" id="PTHR13030">
    <property type="entry name" value="NUDIX HYDROLASE"/>
    <property type="match status" value="1"/>
</dbReference>
<organism evidence="3 4">
    <name type="scientific">Ranitomeya imitator</name>
    <name type="common">mimic poison frog</name>
    <dbReference type="NCBI Taxonomy" id="111125"/>
    <lineage>
        <taxon>Eukaryota</taxon>
        <taxon>Metazoa</taxon>
        <taxon>Chordata</taxon>
        <taxon>Craniata</taxon>
        <taxon>Vertebrata</taxon>
        <taxon>Euteleostomi</taxon>
        <taxon>Amphibia</taxon>
        <taxon>Batrachia</taxon>
        <taxon>Anura</taxon>
        <taxon>Neobatrachia</taxon>
        <taxon>Hyloidea</taxon>
        <taxon>Dendrobatidae</taxon>
        <taxon>Dendrobatinae</taxon>
        <taxon>Ranitomeya</taxon>
    </lineage>
</organism>
<dbReference type="Pfam" id="PF00293">
    <property type="entry name" value="NUDIX"/>
    <property type="match status" value="1"/>
</dbReference>
<dbReference type="EMBL" id="CAUEEQ010042370">
    <property type="protein sequence ID" value="CAJ0956699.1"/>
    <property type="molecule type" value="Genomic_DNA"/>
</dbReference>
<dbReference type="InterPro" id="IPR015797">
    <property type="entry name" value="NUDIX_hydrolase-like_dom_sf"/>
</dbReference>
<gene>
    <name evidence="3" type="ORF">RIMI_LOCUS15633617</name>
</gene>
<dbReference type="PANTHER" id="PTHR13030:SF8">
    <property type="entry name" value="ADP-RIBOSE PYROPHOSPHATASE, MITOCHONDRIAL"/>
    <property type="match status" value="1"/>
</dbReference>
<sequence length="280" mass="31408">MATHVKALTSPYPGSKVERRPVPQEKVSWSVEWPEYQPVEYTAPSVLAQPPWADPPQSNEDFCPKYNALDGQVERTSFEGTYEVIDGWPRNPMGRTGIIGRGLLGRWGPNHAADPIITRWKRSTAGEKVQYSETGKPVLQFVSIQRKDCGQWAIPGGMVDPGELVTATLRREFCEEALNSLESSGEEPDTEQRIQSLFSQEHLPVYRGYVDDPRNTDNAWMETQAVNYHDETGHILDRLALQAGDDAGKVQWVDVSGSCSLYANHAQFLQIVAEKRGAHW</sequence>
<feature type="domain" description="Nudix hydrolase" evidence="2">
    <location>
        <begin position="120"/>
        <end position="275"/>
    </location>
</feature>
<dbReference type="InterPro" id="IPR000086">
    <property type="entry name" value="NUDIX_hydrolase_dom"/>
</dbReference>
<name>A0ABN9M1R3_9NEOB</name>